<evidence type="ECO:0000313" key="2">
    <source>
        <dbReference type="Proteomes" id="UP000004776"/>
    </source>
</evidence>
<comment type="caution">
    <text evidence="1">The sequence shown here is derived from an EMBL/GenBank/DDBJ whole genome shotgun (WGS) entry which is preliminary data.</text>
</comment>
<dbReference type="AlphaFoldDB" id="G5RTP1"/>
<evidence type="ECO:0000313" key="1">
    <source>
        <dbReference type="EMBL" id="EHD04790.1"/>
    </source>
</evidence>
<gene>
    <name evidence="1" type="ORF">LTSEURB_1675</name>
</gene>
<dbReference type="Proteomes" id="UP000004776">
    <property type="component" value="Unassembled WGS sequence"/>
</dbReference>
<reference evidence="1 2" key="1">
    <citation type="journal article" date="2011" name="BMC Genomics">
        <title>Genome sequencing reveals diversification of virulence factor content and possible host adaptation in distinct subpopulations of Salmonella enterica.</title>
        <authorList>
            <person name="den Bakker H.C."/>
            <person name="Moreno Switt A.I."/>
            <person name="Govoni G."/>
            <person name="Cummings C.A."/>
            <person name="Ranieri M.L."/>
            <person name="Degoricija L."/>
            <person name="Hoelzer K."/>
            <person name="Rodriguez-Rivera L.D."/>
            <person name="Brown S."/>
            <person name="Bolchacova E."/>
            <person name="Furtado M.R."/>
            <person name="Wiedmann M."/>
        </authorList>
    </citation>
    <scope>NUCLEOTIDE SEQUENCE [LARGE SCALE GENOMIC DNA]</scope>
    <source>
        <strain evidence="1 2">R8-2977</strain>
    </source>
</reference>
<dbReference type="EMBL" id="AFCW01000684">
    <property type="protein sequence ID" value="EHD04790.1"/>
    <property type="molecule type" value="Genomic_DNA"/>
</dbReference>
<organism evidence="1 2">
    <name type="scientific">Salmonella enterica subsp. enterica serovar Urbana str. R8-2977</name>
    <dbReference type="NCBI Taxonomy" id="913084"/>
    <lineage>
        <taxon>Bacteria</taxon>
        <taxon>Pseudomonadati</taxon>
        <taxon>Pseudomonadota</taxon>
        <taxon>Gammaproteobacteria</taxon>
        <taxon>Enterobacterales</taxon>
        <taxon>Enterobacteriaceae</taxon>
        <taxon>Salmonella</taxon>
    </lineage>
</organism>
<sequence>MAYGSQTSSRDTTQSWHNQVAACRSATTLFLHSKTPGINRALTGRFVIGARH</sequence>
<name>G5RTP1_SALET</name>
<accession>G5RTP1</accession>
<proteinExistence type="predicted"/>
<protein>
    <submittedName>
        <fullName evidence="1">Uncharacterized protein</fullName>
    </submittedName>
</protein>